<dbReference type="EMBL" id="CP128400">
    <property type="protein sequence ID" value="WJW69720.1"/>
    <property type="molecule type" value="Genomic_DNA"/>
</dbReference>
<organism evidence="2 4">
    <name type="scientific">Candidatus Chlorohelix allophototropha</name>
    <dbReference type="NCBI Taxonomy" id="3003348"/>
    <lineage>
        <taxon>Bacteria</taxon>
        <taxon>Bacillati</taxon>
        <taxon>Chloroflexota</taxon>
        <taxon>Chloroflexia</taxon>
        <taxon>Candidatus Chloroheliales</taxon>
        <taxon>Candidatus Chloroheliaceae</taxon>
        <taxon>Candidatus Chlorohelix</taxon>
    </lineage>
</organism>
<evidence type="ECO:0000313" key="3">
    <source>
        <dbReference type="EMBL" id="WJW69720.1"/>
    </source>
</evidence>
<sequence>MPLVLLSHLLDTPVLDKSGKEIASLKDLSVCLNPAGKNNQLKEPHPHLTGLVAEKDDEEWWIPLRQVQSFGEKEIKLSVSVKEIVKFERFPGEALLNEDILDKPLVDLQGRRVVHANDLVLSIVGNQPVIWLIAVDVSLQARLLRLIPFLSKKGGLLALDDEMLDWSDVEYLTSSAPEARLDIEHEHLEGLSVAYLVPLLEELPPELGAEIVEDLSPKVAASVLENIRPDCAVDILQLLKEEDRLEIFTNMSPAVANRLSEVPDRLL</sequence>
<keyword evidence="5" id="KW-1185">Reference proteome</keyword>
<gene>
    <name evidence="2" type="ORF">HXX08_18335</name>
    <name evidence="3" type="ORF">OZ401_003349</name>
</gene>
<dbReference type="Proteomes" id="UP001431572">
    <property type="component" value="Chromosome 2"/>
</dbReference>
<dbReference type="InterPro" id="IPR006668">
    <property type="entry name" value="Mg_transptr_MgtE_intracell_dom"/>
</dbReference>
<evidence type="ECO:0000259" key="1">
    <source>
        <dbReference type="Pfam" id="PF03448"/>
    </source>
</evidence>
<evidence type="ECO:0000313" key="5">
    <source>
        <dbReference type="Proteomes" id="UP001431572"/>
    </source>
</evidence>
<name>A0A8T7M6R0_9CHLR</name>
<dbReference type="SUPFAM" id="SSF158791">
    <property type="entry name" value="MgtE N-terminal domain-like"/>
    <property type="match status" value="1"/>
</dbReference>
<dbReference type="Pfam" id="PF03448">
    <property type="entry name" value="MgtE_N"/>
    <property type="match status" value="1"/>
</dbReference>
<dbReference type="InterPro" id="IPR038076">
    <property type="entry name" value="MgtE_N_sf"/>
</dbReference>
<feature type="domain" description="Magnesium transporter MgtE intracellular" evidence="1">
    <location>
        <begin position="195"/>
        <end position="261"/>
    </location>
</feature>
<reference evidence="3" key="2">
    <citation type="journal article" date="2024" name="Nature">
        <title>Anoxygenic phototroph of the Chloroflexota uses a type I reaction centre.</title>
        <authorList>
            <person name="Tsuji J.M."/>
            <person name="Shaw N.A."/>
            <person name="Nagashima S."/>
            <person name="Venkiteswaran J.J."/>
            <person name="Schiff S.L."/>
            <person name="Watanabe T."/>
            <person name="Fukui M."/>
            <person name="Hanada S."/>
            <person name="Tank M."/>
            <person name="Neufeld J.D."/>
        </authorList>
    </citation>
    <scope>NUCLEOTIDE SEQUENCE</scope>
    <source>
        <strain evidence="3">L227-S17</strain>
    </source>
</reference>
<evidence type="ECO:0000313" key="2">
    <source>
        <dbReference type="EMBL" id="NWJ47815.1"/>
    </source>
</evidence>
<dbReference type="RefSeq" id="WP_341471592.1">
    <property type="nucleotide sequence ID" value="NZ_CP128400.1"/>
</dbReference>
<protein>
    <recommendedName>
        <fullName evidence="1">Magnesium transporter MgtE intracellular domain-containing protein</fullName>
    </recommendedName>
</protein>
<proteinExistence type="predicted"/>
<reference evidence="2 4" key="1">
    <citation type="submission" date="2020-06" db="EMBL/GenBank/DDBJ databases">
        <title>Anoxygenic phototrophic Chloroflexota member uses a Type I reaction center.</title>
        <authorList>
            <person name="Tsuji J.M."/>
            <person name="Shaw N.A."/>
            <person name="Nagashima S."/>
            <person name="Venkiteswaran J."/>
            <person name="Schiff S.L."/>
            <person name="Hanada S."/>
            <person name="Tank M."/>
            <person name="Neufeld J.D."/>
        </authorList>
    </citation>
    <scope>NUCLEOTIDE SEQUENCE [LARGE SCALE GENOMIC DNA]</scope>
    <source>
        <strain evidence="2">L227-S17</strain>
    </source>
</reference>
<dbReference type="Proteomes" id="UP000521676">
    <property type="component" value="Unassembled WGS sequence"/>
</dbReference>
<dbReference type="EMBL" id="JACATZ010000003">
    <property type="protein sequence ID" value="NWJ47815.1"/>
    <property type="molecule type" value="Genomic_DNA"/>
</dbReference>
<dbReference type="AlphaFoldDB" id="A0A8T7M6R0"/>
<evidence type="ECO:0000313" key="4">
    <source>
        <dbReference type="Proteomes" id="UP000521676"/>
    </source>
</evidence>
<dbReference type="Gene3D" id="1.25.60.10">
    <property type="entry name" value="MgtE N-terminal domain-like"/>
    <property type="match status" value="1"/>
</dbReference>
<accession>A0A8T7M6R0</accession>